<protein>
    <submittedName>
        <fullName evidence="2">Uncharacterized protein</fullName>
    </submittedName>
</protein>
<dbReference type="AlphaFoldDB" id="A0A9W6PP71"/>
<feature type="compositionally biased region" description="Low complexity" evidence="1">
    <location>
        <begin position="161"/>
        <end position="199"/>
    </location>
</feature>
<dbReference type="Proteomes" id="UP001165143">
    <property type="component" value="Unassembled WGS sequence"/>
</dbReference>
<feature type="compositionally biased region" description="Gly residues" evidence="1">
    <location>
        <begin position="44"/>
        <end position="60"/>
    </location>
</feature>
<name>A0A9W6PP71_9ACTN</name>
<feature type="region of interest" description="Disordered" evidence="1">
    <location>
        <begin position="137"/>
        <end position="227"/>
    </location>
</feature>
<comment type="caution">
    <text evidence="2">The sequence shown here is derived from an EMBL/GenBank/DDBJ whole genome shotgun (WGS) entry which is preliminary data.</text>
</comment>
<evidence type="ECO:0000313" key="3">
    <source>
        <dbReference type="Proteomes" id="UP001165143"/>
    </source>
</evidence>
<accession>A0A9W6PP71</accession>
<dbReference type="RefSeq" id="WP_285680400.1">
    <property type="nucleotide sequence ID" value="NZ_BSRX01000057.1"/>
</dbReference>
<gene>
    <name evidence="2" type="ORF">Kpho01_67010</name>
</gene>
<feature type="region of interest" description="Disordered" evidence="1">
    <location>
        <begin position="16"/>
        <end position="125"/>
    </location>
</feature>
<evidence type="ECO:0000313" key="2">
    <source>
        <dbReference type="EMBL" id="GLW58690.1"/>
    </source>
</evidence>
<reference evidence="2" key="1">
    <citation type="submission" date="2023-02" db="EMBL/GenBank/DDBJ databases">
        <title>Kitasatospora phosalacinea NBRC 14362.</title>
        <authorList>
            <person name="Ichikawa N."/>
            <person name="Sato H."/>
            <person name="Tonouchi N."/>
        </authorList>
    </citation>
    <scope>NUCLEOTIDE SEQUENCE</scope>
    <source>
        <strain evidence="2">NBRC 14362</strain>
    </source>
</reference>
<feature type="compositionally biased region" description="Low complexity" evidence="1">
    <location>
        <begin position="79"/>
        <end position="92"/>
    </location>
</feature>
<proteinExistence type="predicted"/>
<feature type="compositionally biased region" description="Low complexity" evidence="1">
    <location>
        <begin position="217"/>
        <end position="227"/>
    </location>
</feature>
<evidence type="ECO:0000256" key="1">
    <source>
        <dbReference type="SAM" id="MobiDB-lite"/>
    </source>
</evidence>
<feature type="compositionally biased region" description="Pro residues" evidence="1">
    <location>
        <begin position="200"/>
        <end position="216"/>
    </location>
</feature>
<organism evidence="2 3">
    <name type="scientific">Kitasatospora phosalacinea</name>
    <dbReference type="NCBI Taxonomy" id="2065"/>
    <lineage>
        <taxon>Bacteria</taxon>
        <taxon>Bacillati</taxon>
        <taxon>Actinomycetota</taxon>
        <taxon>Actinomycetes</taxon>
        <taxon>Kitasatosporales</taxon>
        <taxon>Streptomycetaceae</taxon>
        <taxon>Kitasatospora</taxon>
    </lineage>
</organism>
<dbReference type="EMBL" id="BSRX01000057">
    <property type="protein sequence ID" value="GLW58690.1"/>
    <property type="molecule type" value="Genomic_DNA"/>
</dbReference>
<sequence>MLAAQVLGLGLGTADARAADTGHPPQHPGRAHAHGAVLRPGGEARSGGGTRSGGDEGGLLDGAVDGAAPVDGLDPADPVGTVDGATTTATGARPVQNLGQGLGHHLGHHLGTGELPLPGHQADRPDAFSLAAGLLSAVPAQPRPSDPPRASRSGPGEGREPGAPAAPGPSGAPAATVPAQRTRADAAPADAPPAGTAVPSPAPVRVPAPAHPPGTAPPRSAAPRPAPDRLALTATPVRPPNEDALAVLIPIAAGLLLTAAAMYKHRGLPGGGH</sequence>